<gene>
    <name evidence="12" type="ORF">AFM11_16790</name>
</gene>
<dbReference type="CDD" id="cd02930">
    <property type="entry name" value="DCR_FMN"/>
    <property type="match status" value="1"/>
</dbReference>
<reference evidence="12 13" key="1">
    <citation type="submission" date="2015-07" db="EMBL/GenBank/DDBJ databases">
        <title>A draft genome sequence of Mycobacterium wolinskyi.</title>
        <authorList>
            <person name="de Man T.J."/>
            <person name="Perry K.A."/>
            <person name="Coulliette A.D."/>
            <person name="Jensen B."/>
            <person name="Toney N.C."/>
            <person name="Limbago B.M."/>
            <person name="Noble-Wang J."/>
        </authorList>
    </citation>
    <scope>NUCLEOTIDE SEQUENCE [LARGE SCALE GENOMIC DNA]</scope>
    <source>
        <strain evidence="12 13">CDC_01</strain>
    </source>
</reference>
<feature type="domain" description="NADH:flavin oxidoreductase/NADH oxidase N-terminal" evidence="10">
    <location>
        <begin position="6"/>
        <end position="328"/>
    </location>
</feature>
<dbReference type="Pfam" id="PF00724">
    <property type="entry name" value="Oxidored_FMN"/>
    <property type="match status" value="1"/>
</dbReference>
<dbReference type="InterPro" id="IPR023753">
    <property type="entry name" value="FAD/NAD-binding_dom"/>
</dbReference>
<evidence type="ECO:0000256" key="7">
    <source>
        <dbReference type="ARBA" id="ARBA00023002"/>
    </source>
</evidence>
<evidence type="ECO:0000313" key="13">
    <source>
        <dbReference type="Proteomes" id="UP000070612"/>
    </source>
</evidence>
<name>A0A132PKZ5_9MYCO</name>
<sequence length="669" mass="72003">MTYPNLLSPLDLGFTALRNRVVMGSMHTGLEDRAHDTGKLAEYFAERARGGVGLIITGGYAPNKTGWLLPFASQLVSSTEARRHRKITSAVHDADGKILLQILHAGRYAYHPFSVSASAIKAPINPFRPRALRDVDGTIDDFVRCAVLAREAGYDGVEIMGSEGYLLNQFLAPRTNKRTDKWGGSPANRRRFPVEIVRRVRAAVGTDFIICYRMSMADYVEDGQTWDEIVALATEVEAAGATIINSGFGWHEARVPTIVTSVPNSAFVDISSALAEHVQVPVVASNRINMPQTAEQILADTHVQLISMARPLLSDPDWVRKAAADHADEINTCIACNQACLDHAFVHKKVSCLLNPRAGRETSLVLGPTRHARSVAVVGAGPAGLATAVSAAQRGHRVTLFEAGSTIGGQFDLARRIPGKEEFDQTIRYYTTMLRKHAVDVRLGVRAGVAELAGFDDVVLATGVTPRMPDIPGIDHPKVLTYAEAIMGAPVGRSVAVIGAGGIGFDVSEFLTTDQSPTLNLKEWKAEWGAADPQEARGALVTPLPAPAVREVYLLQRTKGPQGRKLGKTSGWVHRASLKAKGVHQLSGVNYERIDDDGLHISFGPDRADARVLAVDNVVVCAGQESVRDLEEGLRAQGISPHVIGGAALAAELDAKRAIRQGTELAARL</sequence>
<keyword evidence="13" id="KW-1185">Reference proteome</keyword>
<dbReference type="Gene3D" id="3.20.20.70">
    <property type="entry name" value="Aldolase class I"/>
    <property type="match status" value="1"/>
</dbReference>
<evidence type="ECO:0000256" key="9">
    <source>
        <dbReference type="ARBA" id="ARBA00023014"/>
    </source>
</evidence>
<dbReference type="STRING" id="59750.AWC31_01360"/>
<keyword evidence="5" id="KW-0288">FMN</keyword>
<comment type="similarity">
    <text evidence="3">In the N-terminal section; belongs to the NADH:flavin oxidoreductase/NADH oxidase family.</text>
</comment>
<evidence type="ECO:0000259" key="11">
    <source>
        <dbReference type="Pfam" id="PF07992"/>
    </source>
</evidence>
<accession>A0A132PKZ5</accession>
<dbReference type="RefSeq" id="WP_067850754.1">
    <property type="nucleotide sequence ID" value="NZ_LGTW01000010.1"/>
</dbReference>
<evidence type="ECO:0000256" key="4">
    <source>
        <dbReference type="ARBA" id="ARBA00022630"/>
    </source>
</evidence>
<dbReference type="PANTHER" id="PTHR42917">
    <property type="entry name" value="2,4-DIENOYL-COA REDUCTASE"/>
    <property type="match status" value="1"/>
</dbReference>
<dbReference type="InterPro" id="IPR013785">
    <property type="entry name" value="Aldolase_TIM"/>
</dbReference>
<dbReference type="GO" id="GO:0046872">
    <property type="term" value="F:metal ion binding"/>
    <property type="evidence" value="ECO:0007669"/>
    <property type="project" value="UniProtKB-KW"/>
</dbReference>
<dbReference type="InterPro" id="IPR036188">
    <property type="entry name" value="FAD/NAD-bd_sf"/>
</dbReference>
<dbReference type="AlphaFoldDB" id="A0A132PKZ5"/>
<evidence type="ECO:0000259" key="10">
    <source>
        <dbReference type="Pfam" id="PF00724"/>
    </source>
</evidence>
<dbReference type="SUPFAM" id="SSF51971">
    <property type="entry name" value="Nucleotide-binding domain"/>
    <property type="match status" value="1"/>
</dbReference>
<evidence type="ECO:0000256" key="8">
    <source>
        <dbReference type="ARBA" id="ARBA00023004"/>
    </source>
</evidence>
<dbReference type="Proteomes" id="UP000070612">
    <property type="component" value="Unassembled WGS sequence"/>
</dbReference>
<dbReference type="PANTHER" id="PTHR42917:SF2">
    <property type="entry name" value="2,4-DIENOYL-COA REDUCTASE [(2E)-ENOYL-COA-PRODUCING]"/>
    <property type="match status" value="1"/>
</dbReference>
<dbReference type="GO" id="GO:0016491">
    <property type="term" value="F:oxidoreductase activity"/>
    <property type="evidence" value="ECO:0007669"/>
    <property type="project" value="UniProtKB-KW"/>
</dbReference>
<organism evidence="12 13">
    <name type="scientific">Mycolicibacterium wolinskyi</name>
    <dbReference type="NCBI Taxonomy" id="59750"/>
    <lineage>
        <taxon>Bacteria</taxon>
        <taxon>Bacillati</taxon>
        <taxon>Actinomycetota</taxon>
        <taxon>Actinomycetes</taxon>
        <taxon>Mycobacteriales</taxon>
        <taxon>Mycobacteriaceae</taxon>
        <taxon>Mycolicibacterium</taxon>
    </lineage>
</organism>
<keyword evidence="8" id="KW-0408">Iron</keyword>
<keyword evidence="7" id="KW-0560">Oxidoreductase</keyword>
<dbReference type="SUPFAM" id="SSF51905">
    <property type="entry name" value="FAD/NAD(P)-binding domain"/>
    <property type="match status" value="1"/>
</dbReference>
<dbReference type="GO" id="GO:0051536">
    <property type="term" value="F:iron-sulfur cluster binding"/>
    <property type="evidence" value="ECO:0007669"/>
    <property type="project" value="UniProtKB-KW"/>
</dbReference>
<feature type="domain" description="FAD/NAD(P)-binding" evidence="11">
    <location>
        <begin position="374"/>
        <end position="631"/>
    </location>
</feature>
<evidence type="ECO:0000256" key="6">
    <source>
        <dbReference type="ARBA" id="ARBA00022723"/>
    </source>
</evidence>
<comment type="cofactor">
    <cofactor evidence="2">
        <name>[4Fe-4S] cluster</name>
        <dbReference type="ChEBI" id="CHEBI:49883"/>
    </cofactor>
</comment>
<keyword evidence="4" id="KW-0285">Flavoprotein</keyword>
<dbReference type="SUPFAM" id="SSF51395">
    <property type="entry name" value="FMN-linked oxidoreductases"/>
    <property type="match status" value="1"/>
</dbReference>
<evidence type="ECO:0000313" key="12">
    <source>
        <dbReference type="EMBL" id="KWX23025.1"/>
    </source>
</evidence>
<evidence type="ECO:0000256" key="3">
    <source>
        <dbReference type="ARBA" id="ARBA00011048"/>
    </source>
</evidence>
<dbReference type="InterPro" id="IPR051793">
    <property type="entry name" value="NADH:flavin_oxidoreductase"/>
</dbReference>
<comment type="cofactor">
    <cofactor evidence="1">
        <name>FMN</name>
        <dbReference type="ChEBI" id="CHEBI:58210"/>
    </cofactor>
</comment>
<dbReference type="EMBL" id="LGTW01000010">
    <property type="protein sequence ID" value="KWX23025.1"/>
    <property type="molecule type" value="Genomic_DNA"/>
</dbReference>
<evidence type="ECO:0000256" key="5">
    <source>
        <dbReference type="ARBA" id="ARBA00022643"/>
    </source>
</evidence>
<evidence type="ECO:0000256" key="2">
    <source>
        <dbReference type="ARBA" id="ARBA00001966"/>
    </source>
</evidence>
<protein>
    <submittedName>
        <fullName evidence="12">2,4-dienoyl-CoA reductase</fullName>
    </submittedName>
</protein>
<dbReference type="InterPro" id="IPR001155">
    <property type="entry name" value="OxRdtase_FMN_N"/>
</dbReference>
<dbReference type="PRINTS" id="PR00368">
    <property type="entry name" value="FADPNR"/>
</dbReference>
<keyword evidence="6" id="KW-0479">Metal-binding</keyword>
<keyword evidence="9" id="KW-0411">Iron-sulfur</keyword>
<evidence type="ECO:0000256" key="1">
    <source>
        <dbReference type="ARBA" id="ARBA00001917"/>
    </source>
</evidence>
<dbReference type="GO" id="GO:0010181">
    <property type="term" value="F:FMN binding"/>
    <property type="evidence" value="ECO:0007669"/>
    <property type="project" value="InterPro"/>
</dbReference>
<dbReference type="Pfam" id="PF07992">
    <property type="entry name" value="Pyr_redox_2"/>
    <property type="match status" value="1"/>
</dbReference>
<proteinExistence type="inferred from homology"/>
<dbReference type="Gene3D" id="3.50.50.60">
    <property type="entry name" value="FAD/NAD(P)-binding domain"/>
    <property type="match status" value="1"/>
</dbReference>
<comment type="caution">
    <text evidence="12">The sequence shown here is derived from an EMBL/GenBank/DDBJ whole genome shotgun (WGS) entry which is preliminary data.</text>
</comment>
<dbReference type="PATRIC" id="fig|59750.3.peg.711"/>
<dbReference type="Gene3D" id="3.40.50.720">
    <property type="entry name" value="NAD(P)-binding Rossmann-like Domain"/>
    <property type="match status" value="1"/>
</dbReference>